<dbReference type="InterPro" id="IPR013154">
    <property type="entry name" value="ADH-like_N"/>
</dbReference>
<keyword evidence="1" id="KW-0521">NADP</keyword>
<sequence>MKAAYFEETGPPEVIQYGDLPTPEPGPGQVLVKVGAAALNPIDTYIRNGANYWELPKPFVTGSDLAGTIEAVGSGTKKFMVGQRVWGTNQGLVGRQGTFAEYVAVDEHWLYATPDNVTDEAAAACALTGVTAHLGLGADNARLKSGETIFVHGGSGGVGSMVVQMAKAIGATVLTTASSDEKAELCQELGADHVFNYKTQNVAEEVLKICPNGVNVIWETIREPDFDFLVSIAAERCRMVLMAGRDARPAFPVGPFYVKECSLHGFVMFKATPEEMAVCGEDISRWLAEGKLKPQIGKELPLSEAAAAHQLQEDNTLRQAGTLAGKIVVKP</sequence>
<dbReference type="SUPFAM" id="SSF51735">
    <property type="entry name" value="NAD(P)-binding Rossmann-fold domains"/>
    <property type="match status" value="1"/>
</dbReference>
<dbReference type="CDD" id="cd08253">
    <property type="entry name" value="zeta_crystallin"/>
    <property type="match status" value="1"/>
</dbReference>
<dbReference type="PANTHER" id="PTHR44154:SF1">
    <property type="entry name" value="QUINONE OXIDOREDUCTASE"/>
    <property type="match status" value="1"/>
</dbReference>
<protein>
    <submittedName>
        <fullName evidence="3">NADPH:quinone reductase</fullName>
    </submittedName>
</protein>
<dbReference type="Gene3D" id="3.90.180.10">
    <property type="entry name" value="Medium-chain alcohol dehydrogenases, catalytic domain"/>
    <property type="match status" value="1"/>
</dbReference>
<dbReference type="InterPro" id="IPR051603">
    <property type="entry name" value="Zinc-ADH_QOR/CCCR"/>
</dbReference>
<dbReference type="InterPro" id="IPR013149">
    <property type="entry name" value="ADH-like_C"/>
</dbReference>
<proteinExistence type="predicted"/>
<name>A0A368KJ46_9BACT</name>
<dbReference type="Gene3D" id="3.40.50.720">
    <property type="entry name" value="NAD(P)-binding Rossmann-like Domain"/>
    <property type="match status" value="1"/>
</dbReference>
<dbReference type="PANTHER" id="PTHR44154">
    <property type="entry name" value="QUINONE OXIDOREDUCTASE"/>
    <property type="match status" value="1"/>
</dbReference>
<dbReference type="InterPro" id="IPR036291">
    <property type="entry name" value="NAD(P)-bd_dom_sf"/>
</dbReference>
<dbReference type="SMART" id="SM00829">
    <property type="entry name" value="PKS_ER"/>
    <property type="match status" value="1"/>
</dbReference>
<dbReference type="InterPro" id="IPR011032">
    <property type="entry name" value="GroES-like_sf"/>
</dbReference>
<dbReference type="Pfam" id="PF08240">
    <property type="entry name" value="ADH_N"/>
    <property type="match status" value="1"/>
</dbReference>
<dbReference type="EMBL" id="QPEX01000046">
    <property type="protein sequence ID" value="RCS40572.1"/>
    <property type="molecule type" value="Genomic_DNA"/>
</dbReference>
<dbReference type="OrthoDB" id="9787435at2"/>
<dbReference type="Proteomes" id="UP000253562">
    <property type="component" value="Unassembled WGS sequence"/>
</dbReference>
<evidence type="ECO:0000313" key="3">
    <source>
        <dbReference type="EMBL" id="RCS40572.1"/>
    </source>
</evidence>
<dbReference type="AlphaFoldDB" id="A0A368KJ46"/>
<dbReference type="Pfam" id="PF00107">
    <property type="entry name" value="ADH_zinc_N"/>
    <property type="match status" value="1"/>
</dbReference>
<dbReference type="InterPro" id="IPR020843">
    <property type="entry name" value="ER"/>
</dbReference>
<evidence type="ECO:0000313" key="4">
    <source>
        <dbReference type="Proteomes" id="UP000253562"/>
    </source>
</evidence>
<dbReference type="GO" id="GO:0016491">
    <property type="term" value="F:oxidoreductase activity"/>
    <property type="evidence" value="ECO:0007669"/>
    <property type="project" value="InterPro"/>
</dbReference>
<reference evidence="3 4" key="1">
    <citation type="submission" date="2018-07" db="EMBL/GenBank/DDBJ databases">
        <title>Comparative genomes isolates from brazilian mangrove.</title>
        <authorList>
            <person name="De Araujo J.E."/>
            <person name="Taketani R.G."/>
            <person name="Silva M.C.P."/>
            <person name="Lourenco M.V."/>
            <person name="Oliveira V.M."/>
            <person name="Andreote F.D."/>
        </authorList>
    </citation>
    <scope>NUCLEOTIDE SEQUENCE [LARGE SCALE GENOMIC DNA]</scope>
    <source>
        <strain evidence="3 4">HEX PRIS-MGV</strain>
    </source>
</reference>
<dbReference type="RefSeq" id="WP_114373359.1">
    <property type="nucleotide sequence ID" value="NZ_QPEX01000046.1"/>
</dbReference>
<comment type="caution">
    <text evidence="3">The sequence shown here is derived from an EMBL/GenBank/DDBJ whole genome shotgun (WGS) entry which is preliminary data.</text>
</comment>
<accession>A0A368KJ46</accession>
<dbReference type="SUPFAM" id="SSF50129">
    <property type="entry name" value="GroES-like"/>
    <property type="match status" value="1"/>
</dbReference>
<organism evidence="3 4">
    <name type="scientific">Bremerella cremea</name>
    <dbReference type="NCBI Taxonomy" id="1031537"/>
    <lineage>
        <taxon>Bacteria</taxon>
        <taxon>Pseudomonadati</taxon>
        <taxon>Planctomycetota</taxon>
        <taxon>Planctomycetia</taxon>
        <taxon>Pirellulales</taxon>
        <taxon>Pirellulaceae</taxon>
        <taxon>Bremerella</taxon>
    </lineage>
</organism>
<evidence type="ECO:0000256" key="1">
    <source>
        <dbReference type="ARBA" id="ARBA00022857"/>
    </source>
</evidence>
<feature type="domain" description="Enoyl reductase (ER)" evidence="2">
    <location>
        <begin position="10"/>
        <end position="329"/>
    </location>
</feature>
<evidence type="ECO:0000259" key="2">
    <source>
        <dbReference type="SMART" id="SM00829"/>
    </source>
</evidence>
<gene>
    <name evidence="3" type="ORF">DTL42_24685</name>
</gene>